<organism evidence="1 2">
    <name type="scientific">Geosporobacter ferrireducens</name>
    <dbReference type="NCBI Taxonomy" id="1424294"/>
    <lineage>
        <taxon>Bacteria</taxon>
        <taxon>Bacillati</taxon>
        <taxon>Bacillota</taxon>
        <taxon>Clostridia</taxon>
        <taxon>Peptostreptococcales</taxon>
        <taxon>Thermotaleaceae</taxon>
        <taxon>Geosporobacter</taxon>
    </lineage>
</organism>
<dbReference type="AlphaFoldDB" id="A0A1D8GI99"/>
<dbReference type="SUPFAM" id="SSF55136">
    <property type="entry name" value="Probable bacterial effector-binding domain"/>
    <property type="match status" value="1"/>
</dbReference>
<evidence type="ECO:0008006" key="3">
    <source>
        <dbReference type="Google" id="ProtNLM"/>
    </source>
</evidence>
<proteinExistence type="predicted"/>
<dbReference type="Proteomes" id="UP000095743">
    <property type="component" value="Chromosome"/>
</dbReference>
<dbReference type="Gene3D" id="3.20.80.10">
    <property type="entry name" value="Regulatory factor, effector binding domain"/>
    <property type="match status" value="1"/>
</dbReference>
<gene>
    <name evidence="1" type="ORF">Gferi_14315</name>
</gene>
<keyword evidence="2" id="KW-1185">Reference proteome</keyword>
<accession>A0A1D8GI99</accession>
<evidence type="ECO:0000313" key="1">
    <source>
        <dbReference type="EMBL" id="AOT70643.1"/>
    </source>
</evidence>
<dbReference type="KEGG" id="gfe:Gferi_14315"/>
<name>A0A1D8GI99_9FIRM</name>
<reference evidence="1 2" key="1">
    <citation type="submission" date="2016-09" db="EMBL/GenBank/DDBJ databases">
        <title>Genomic analysis reveals versatility of anaerobic energy metabolism of Geosporobacter ferrireducens IRF9 of phylum Firmicutes.</title>
        <authorList>
            <person name="Kim S.-J."/>
        </authorList>
    </citation>
    <scope>NUCLEOTIDE SEQUENCE [LARGE SCALE GENOMIC DNA]</scope>
    <source>
        <strain evidence="1 2">IRF9</strain>
    </source>
</reference>
<evidence type="ECO:0000313" key="2">
    <source>
        <dbReference type="Proteomes" id="UP000095743"/>
    </source>
</evidence>
<dbReference type="RefSeq" id="WP_069977616.1">
    <property type="nucleotide sequence ID" value="NZ_CP017269.1"/>
</dbReference>
<dbReference type="OrthoDB" id="9801008at2"/>
<protein>
    <recommendedName>
        <fullName evidence="3">Bacterial transcription activator effector binding domain-containing protein</fullName>
    </recommendedName>
</protein>
<dbReference type="InterPro" id="IPR011256">
    <property type="entry name" value="Reg_factor_effector_dom_sf"/>
</dbReference>
<sequence>MEGVYSEIKIVKVPKMQVARYVIISPNPEHDVISYMDNWAKNSGLLDFKDYKPRRIGWDFPFVSKQQSEQFGLRGYVSAYIIPENFKPECGGVEIAYINEDTYATLTVTDPHSNSFEKIPKGYEILMEFVNSGEYKATSWENRIAFEEEYDIDGVHYMDIYIPVK</sequence>
<dbReference type="EMBL" id="CP017269">
    <property type="protein sequence ID" value="AOT70643.1"/>
    <property type="molecule type" value="Genomic_DNA"/>
</dbReference>